<dbReference type="Gene3D" id="3.20.20.70">
    <property type="entry name" value="Aldolase class I"/>
    <property type="match status" value="1"/>
</dbReference>
<name>A0A1T5M4J6_9FIRM</name>
<dbReference type="Pfam" id="PF00682">
    <property type="entry name" value="HMGL-like"/>
    <property type="match status" value="1"/>
</dbReference>
<dbReference type="PROSITE" id="PS50991">
    <property type="entry name" value="PYR_CT"/>
    <property type="match status" value="1"/>
</dbReference>
<feature type="domain" description="Pyruvate carboxyltransferase" evidence="4">
    <location>
        <begin position="7"/>
        <end position="275"/>
    </location>
</feature>
<dbReference type="InterPro" id="IPR043594">
    <property type="entry name" value="HMGL"/>
</dbReference>
<dbReference type="PANTHER" id="PTHR42738:SF7">
    <property type="entry name" value="HYDROXYMETHYLGLUTARYL-COA LYASE"/>
    <property type="match status" value="1"/>
</dbReference>
<reference evidence="5 6" key="1">
    <citation type="submission" date="2017-02" db="EMBL/GenBank/DDBJ databases">
        <authorList>
            <person name="Peterson S.W."/>
        </authorList>
    </citation>
    <scope>NUCLEOTIDE SEQUENCE [LARGE SCALE GENOMIC DNA]</scope>
    <source>
        <strain evidence="5 6">M1</strain>
    </source>
</reference>
<organism evidence="5 6">
    <name type="scientific">Maledivibacter halophilus</name>
    <dbReference type="NCBI Taxonomy" id="36842"/>
    <lineage>
        <taxon>Bacteria</taxon>
        <taxon>Bacillati</taxon>
        <taxon>Bacillota</taxon>
        <taxon>Clostridia</taxon>
        <taxon>Peptostreptococcales</taxon>
        <taxon>Caminicellaceae</taxon>
        <taxon>Maledivibacter</taxon>
    </lineage>
</organism>
<dbReference type="SUPFAM" id="SSF51569">
    <property type="entry name" value="Aldolase"/>
    <property type="match status" value="1"/>
</dbReference>
<dbReference type="InterPro" id="IPR000891">
    <property type="entry name" value="PYR_CT"/>
</dbReference>
<dbReference type="PANTHER" id="PTHR42738">
    <property type="entry name" value="HYDROXYMETHYLGLUTARYL-COA LYASE"/>
    <property type="match status" value="1"/>
</dbReference>
<accession>A0A1T5M4J6</accession>
<evidence type="ECO:0000256" key="1">
    <source>
        <dbReference type="ARBA" id="ARBA00009405"/>
    </source>
</evidence>
<dbReference type="GO" id="GO:0006552">
    <property type="term" value="P:L-leucine catabolic process"/>
    <property type="evidence" value="ECO:0007669"/>
    <property type="project" value="TreeGrafter"/>
</dbReference>
<dbReference type="AlphaFoldDB" id="A0A1T5M4J6"/>
<dbReference type="Proteomes" id="UP000190285">
    <property type="component" value="Unassembled WGS sequence"/>
</dbReference>
<keyword evidence="3 5" id="KW-0456">Lyase</keyword>
<sequence length="300" mass="32953">MNLPKKVKIVEVGPRDGFQNVKDFIETKDKIEIIKKMVDAGAKHIEITSFVHPKWVPQMKDAKEVLEEVKDCIGDREVELIALVPNKYGALKAKEAGAHTITYVISASEAHNKANVNRTIEESFKELEDIQKELGDVKFRLALATTFGCPFNEKVPTSRIIEMAKRGLSMGADKILLADTIGSASPLKVKNIISEITKEMSPEHFVTHFHDTRGMGLANTLVALNENITYFESAVGGLGGCPFAPGAAGNIATEDLVNMLHSMSIETDIDLNKTGEVIDLIREKVKSPIVSHMASLCKEQ</sequence>
<dbReference type="CDD" id="cd07938">
    <property type="entry name" value="DRE_TIM_HMGL"/>
    <property type="match status" value="1"/>
</dbReference>
<evidence type="ECO:0000313" key="6">
    <source>
        <dbReference type="Proteomes" id="UP000190285"/>
    </source>
</evidence>
<dbReference type="InterPro" id="IPR013785">
    <property type="entry name" value="Aldolase_TIM"/>
</dbReference>
<protein>
    <submittedName>
        <fullName evidence="5">Hydroxymethylglutaryl-CoA lyase</fullName>
    </submittedName>
</protein>
<keyword evidence="6" id="KW-1185">Reference proteome</keyword>
<dbReference type="GO" id="GO:0046872">
    <property type="term" value="F:metal ion binding"/>
    <property type="evidence" value="ECO:0007669"/>
    <property type="project" value="UniProtKB-KW"/>
</dbReference>
<proteinExistence type="inferred from homology"/>
<dbReference type="STRING" id="36842.SAMN02194393_03822"/>
<comment type="similarity">
    <text evidence="1">Belongs to the HMG-CoA lyase family.</text>
</comment>
<dbReference type="FunFam" id="3.20.20.70:FF:000071">
    <property type="entry name" value="Hydroxymethylglutaryl-CoA lyase"/>
    <property type="match status" value="1"/>
</dbReference>
<dbReference type="GO" id="GO:0004419">
    <property type="term" value="F:hydroxymethylglutaryl-CoA lyase activity"/>
    <property type="evidence" value="ECO:0007669"/>
    <property type="project" value="TreeGrafter"/>
</dbReference>
<dbReference type="EMBL" id="FUZT01000010">
    <property type="protein sequence ID" value="SKC83130.1"/>
    <property type="molecule type" value="Genomic_DNA"/>
</dbReference>
<evidence type="ECO:0000256" key="2">
    <source>
        <dbReference type="ARBA" id="ARBA00022723"/>
    </source>
</evidence>
<gene>
    <name evidence="5" type="ORF">SAMN02194393_03822</name>
</gene>
<evidence type="ECO:0000313" key="5">
    <source>
        <dbReference type="EMBL" id="SKC83130.1"/>
    </source>
</evidence>
<dbReference type="NCBIfam" id="NF004283">
    <property type="entry name" value="PRK05692.1"/>
    <property type="match status" value="1"/>
</dbReference>
<evidence type="ECO:0000256" key="3">
    <source>
        <dbReference type="ARBA" id="ARBA00023239"/>
    </source>
</evidence>
<keyword evidence="2" id="KW-0479">Metal-binding</keyword>
<evidence type="ECO:0000259" key="4">
    <source>
        <dbReference type="PROSITE" id="PS50991"/>
    </source>
</evidence>
<dbReference type="GO" id="GO:0046951">
    <property type="term" value="P:ketone body biosynthetic process"/>
    <property type="evidence" value="ECO:0007669"/>
    <property type="project" value="TreeGrafter"/>
</dbReference>